<dbReference type="Proteomes" id="UP000010475">
    <property type="component" value="Chromosome"/>
</dbReference>
<dbReference type="AlphaFoldDB" id="K9X470"/>
<proteinExistence type="predicted"/>
<evidence type="ECO:0000313" key="1">
    <source>
        <dbReference type="EMBL" id="AFZ26467.1"/>
    </source>
</evidence>
<keyword evidence="2" id="KW-1185">Reference proteome</keyword>
<evidence type="ECO:0000313" key="2">
    <source>
        <dbReference type="Proteomes" id="UP000010475"/>
    </source>
</evidence>
<dbReference type="STRING" id="56107.Cylst_4377"/>
<sequence length="212" mass="25418">MRITYTLWNPIINSDRTGCSFDVTPGLYQVASGTLDLMKEFLQCLGIEAEPREWNIEPFCSAYYSEDMVSEYYQSRHLMAWRVNISFTQTYREYSDLEFCMFNPVAVWNGKDDTWEEMEDSWDWKSMQYIAIVDFELWEWSGFLEDYQLQKQPIFAQCMNFETYLLRGLFRQVRFNLGVINFPDEEEKVMEFLRACEQYDVSNNWAKTLAGW</sequence>
<accession>K9X470</accession>
<organism evidence="1 2">
    <name type="scientific">Cylindrospermum stagnale PCC 7417</name>
    <dbReference type="NCBI Taxonomy" id="56107"/>
    <lineage>
        <taxon>Bacteria</taxon>
        <taxon>Bacillati</taxon>
        <taxon>Cyanobacteriota</taxon>
        <taxon>Cyanophyceae</taxon>
        <taxon>Nostocales</taxon>
        <taxon>Nostocaceae</taxon>
        <taxon>Cylindrospermum</taxon>
    </lineage>
</organism>
<dbReference type="EMBL" id="CP003642">
    <property type="protein sequence ID" value="AFZ26467.1"/>
    <property type="molecule type" value="Genomic_DNA"/>
</dbReference>
<reference evidence="1 2" key="1">
    <citation type="submission" date="2012-06" db="EMBL/GenBank/DDBJ databases">
        <title>Finished chromosome of genome of Cylindrospermum stagnale PCC 7417.</title>
        <authorList>
            <consortium name="US DOE Joint Genome Institute"/>
            <person name="Gugger M."/>
            <person name="Coursin T."/>
            <person name="Rippka R."/>
            <person name="Tandeau De Marsac N."/>
            <person name="Huntemann M."/>
            <person name="Wei C.-L."/>
            <person name="Han J."/>
            <person name="Detter J.C."/>
            <person name="Han C."/>
            <person name="Tapia R."/>
            <person name="Chen A."/>
            <person name="Kyrpides N."/>
            <person name="Mavromatis K."/>
            <person name="Markowitz V."/>
            <person name="Szeto E."/>
            <person name="Ivanova N."/>
            <person name="Pagani I."/>
            <person name="Pati A."/>
            <person name="Goodwin L."/>
            <person name="Nordberg H.P."/>
            <person name="Cantor M.N."/>
            <person name="Hua S.X."/>
            <person name="Woyke T."/>
            <person name="Kerfeld C.A."/>
        </authorList>
    </citation>
    <scope>NUCLEOTIDE SEQUENCE [LARGE SCALE GENOMIC DNA]</scope>
    <source>
        <strain evidence="1 2">PCC 7417</strain>
    </source>
</reference>
<dbReference type="HOGENOM" id="CLU_1298084_0_0_3"/>
<dbReference type="RefSeq" id="WP_015209709.1">
    <property type="nucleotide sequence ID" value="NC_019757.1"/>
</dbReference>
<dbReference type="KEGG" id="csg:Cylst_4377"/>
<name>K9X470_9NOST</name>
<gene>
    <name evidence="1" type="ORF">Cylst_4377</name>
</gene>
<protein>
    <submittedName>
        <fullName evidence="1">Uncharacterized protein</fullName>
    </submittedName>
</protein>